<dbReference type="OrthoDB" id="18915at2759"/>
<gene>
    <name evidence="8" type="ORF">VICG_00629</name>
</gene>
<dbReference type="InterPro" id="IPR042468">
    <property type="entry name" value="Peptidase_C65_otubain_sub1"/>
</dbReference>
<dbReference type="GO" id="GO:0071108">
    <property type="term" value="P:protein K48-linked deubiquitination"/>
    <property type="evidence" value="ECO:0007669"/>
    <property type="project" value="TreeGrafter"/>
</dbReference>
<evidence type="ECO:0000256" key="5">
    <source>
        <dbReference type="ARBA" id="ARBA00022801"/>
    </source>
</evidence>
<evidence type="ECO:0000256" key="2">
    <source>
        <dbReference type="ARBA" id="ARBA00012759"/>
    </source>
</evidence>
<dbReference type="Gene3D" id="3.30.200.60">
    <property type="entry name" value="Peptidase C65 Otubain, subdomain 1"/>
    <property type="match status" value="1"/>
</dbReference>
<dbReference type="GeneID" id="19881346"/>
<sequence>MSELLPVSKHPLSANPKYGKAVESLKEKHYRECNRDGNCLYSSVTLLIFPLLRDERAKSMFYGFTKEFEEMDVPSVVYECYITSIEEIIEKISVDDLDSEDLTVFTAYLRLICSTHAKMNEKKYQSFIQMDLKQYCAEHIDPMDQRAGSFELAVLADALQLKITVISIADDEKFQTSFGEGPEVKILHTPDHFEPLYD</sequence>
<dbReference type="GO" id="GO:0043130">
    <property type="term" value="F:ubiquitin binding"/>
    <property type="evidence" value="ECO:0007669"/>
    <property type="project" value="TreeGrafter"/>
</dbReference>
<evidence type="ECO:0000313" key="8">
    <source>
        <dbReference type="EMBL" id="ELA42230.1"/>
    </source>
</evidence>
<dbReference type="InterPro" id="IPR042467">
    <property type="entry name" value="Peptidase_C65_otubain_sub2"/>
</dbReference>
<feature type="domain" description="OTU" evidence="7">
    <location>
        <begin position="28"/>
        <end position="198"/>
    </location>
</feature>
<dbReference type="GO" id="GO:0005634">
    <property type="term" value="C:nucleus"/>
    <property type="evidence" value="ECO:0007669"/>
    <property type="project" value="TreeGrafter"/>
</dbReference>
<accession>L2GP02</accession>
<keyword evidence="5" id="KW-0378">Hydrolase</keyword>
<dbReference type="HOGENOM" id="CLU_101433_0_0_1"/>
<evidence type="ECO:0000259" key="7">
    <source>
        <dbReference type="PROSITE" id="PS50802"/>
    </source>
</evidence>
<dbReference type="OMA" id="FNEITAY"/>
<dbReference type="PANTHER" id="PTHR12931">
    <property type="entry name" value="UBIQUITIN THIOLESTERASE PROTEIN OTUB"/>
    <property type="match status" value="1"/>
</dbReference>
<dbReference type="InterPro" id="IPR019400">
    <property type="entry name" value="Peptidase_C65_otubain"/>
</dbReference>
<evidence type="ECO:0000256" key="1">
    <source>
        <dbReference type="ARBA" id="ARBA00000707"/>
    </source>
</evidence>
<dbReference type="InParanoid" id="L2GP02"/>
<dbReference type="InterPro" id="IPR003323">
    <property type="entry name" value="OTU_dom"/>
</dbReference>
<protein>
    <recommendedName>
        <fullName evidence="2">ubiquitinyl hydrolase 1</fullName>
        <ecNumber evidence="2">3.4.19.12</ecNumber>
    </recommendedName>
</protein>
<keyword evidence="9" id="KW-1185">Reference proteome</keyword>
<dbReference type="GO" id="GO:0006508">
    <property type="term" value="P:proteolysis"/>
    <property type="evidence" value="ECO:0007669"/>
    <property type="project" value="UniProtKB-KW"/>
</dbReference>
<keyword evidence="4" id="KW-0833">Ubl conjugation pathway</keyword>
<organism evidence="8 9">
    <name type="scientific">Vittaforma corneae (strain ATCC 50505)</name>
    <name type="common">Microsporidian parasite</name>
    <name type="synonym">Nosema corneum</name>
    <dbReference type="NCBI Taxonomy" id="993615"/>
    <lineage>
        <taxon>Eukaryota</taxon>
        <taxon>Fungi</taxon>
        <taxon>Fungi incertae sedis</taxon>
        <taxon>Microsporidia</taxon>
        <taxon>Nosematidae</taxon>
        <taxon>Vittaforma</taxon>
    </lineage>
</organism>
<dbReference type="PANTHER" id="PTHR12931:SF15">
    <property type="entry name" value="UBIQUITIN THIOESTERASE OTUBAIN-LIKE"/>
    <property type="match status" value="1"/>
</dbReference>
<dbReference type="InterPro" id="IPR038765">
    <property type="entry name" value="Papain-like_cys_pep_sf"/>
</dbReference>
<comment type="catalytic activity">
    <reaction evidence="1">
        <text>Thiol-dependent hydrolysis of ester, thioester, amide, peptide and isopeptide bonds formed by the C-terminal Gly of ubiquitin (a 76-residue protein attached to proteins as an intracellular targeting signal).</text>
        <dbReference type="EC" id="3.4.19.12"/>
    </reaction>
</comment>
<name>L2GP02_VITCO</name>
<keyword evidence="3" id="KW-0645">Protease</keyword>
<dbReference type="RefSeq" id="XP_007604081.1">
    <property type="nucleotide sequence ID" value="XM_007604019.1"/>
</dbReference>
<evidence type="ECO:0000313" key="9">
    <source>
        <dbReference type="Proteomes" id="UP000011082"/>
    </source>
</evidence>
<dbReference type="GO" id="GO:0004843">
    <property type="term" value="F:cysteine-type deubiquitinase activity"/>
    <property type="evidence" value="ECO:0007669"/>
    <property type="project" value="UniProtKB-EC"/>
</dbReference>
<evidence type="ECO:0000256" key="6">
    <source>
        <dbReference type="ARBA" id="ARBA00022807"/>
    </source>
</evidence>
<proteinExistence type="predicted"/>
<dbReference type="PROSITE" id="PS50802">
    <property type="entry name" value="OTU"/>
    <property type="match status" value="1"/>
</dbReference>
<dbReference type="Pfam" id="PF10275">
    <property type="entry name" value="Peptidase_C65"/>
    <property type="match status" value="1"/>
</dbReference>
<keyword evidence="6" id="KW-0788">Thiol protease</keyword>
<evidence type="ECO:0000256" key="3">
    <source>
        <dbReference type="ARBA" id="ARBA00022670"/>
    </source>
</evidence>
<reference evidence="9" key="1">
    <citation type="submission" date="2011-05" db="EMBL/GenBank/DDBJ databases">
        <title>The genome sequence of Vittaforma corneae strain ATCC 50505.</title>
        <authorList>
            <consortium name="The Broad Institute Genome Sequencing Platform"/>
            <person name="Cuomo C."/>
            <person name="Didier E."/>
            <person name="Bowers L."/>
            <person name="Young S.K."/>
            <person name="Zeng Q."/>
            <person name="Gargeya S."/>
            <person name="Fitzgerald M."/>
            <person name="Haas B."/>
            <person name="Abouelleil A."/>
            <person name="Alvarado L."/>
            <person name="Arachchi H.M."/>
            <person name="Berlin A."/>
            <person name="Chapman S.B."/>
            <person name="Gearin G."/>
            <person name="Goldberg J."/>
            <person name="Griggs A."/>
            <person name="Gujja S."/>
            <person name="Hansen M."/>
            <person name="Heiman D."/>
            <person name="Howarth C."/>
            <person name="Larimer J."/>
            <person name="Lui A."/>
            <person name="MacDonald P.J.P."/>
            <person name="McCowen C."/>
            <person name="Montmayeur A."/>
            <person name="Murphy C."/>
            <person name="Neiman D."/>
            <person name="Pearson M."/>
            <person name="Priest M."/>
            <person name="Roberts A."/>
            <person name="Saif S."/>
            <person name="Shea T."/>
            <person name="Sisk P."/>
            <person name="Stolte C."/>
            <person name="Sykes S."/>
            <person name="Wortman J."/>
            <person name="Nusbaum C."/>
            <person name="Birren B."/>
        </authorList>
    </citation>
    <scope>NUCLEOTIDE SEQUENCE [LARGE SCALE GENOMIC DNA]</scope>
    <source>
        <strain evidence="9">ATCC 50505</strain>
    </source>
</reference>
<dbReference type="VEuPathDB" id="MicrosporidiaDB:VICG_00629"/>
<dbReference type="Gene3D" id="1.20.1300.20">
    <property type="entry name" value="Peptidase C65 Otubain, subdomain 2"/>
    <property type="match status" value="1"/>
</dbReference>
<evidence type="ECO:0000256" key="4">
    <source>
        <dbReference type="ARBA" id="ARBA00022786"/>
    </source>
</evidence>
<dbReference type="EC" id="3.4.19.12" evidence="2"/>
<dbReference type="AlphaFoldDB" id="L2GP02"/>
<dbReference type="STRING" id="993615.L2GP02"/>
<dbReference type="SUPFAM" id="SSF54001">
    <property type="entry name" value="Cysteine proteinases"/>
    <property type="match status" value="1"/>
</dbReference>
<dbReference type="Proteomes" id="UP000011082">
    <property type="component" value="Unassembled WGS sequence"/>
</dbReference>
<dbReference type="EMBL" id="JH370133">
    <property type="protein sequence ID" value="ELA42230.1"/>
    <property type="molecule type" value="Genomic_DNA"/>
</dbReference>
<dbReference type="CDD" id="cd22749">
    <property type="entry name" value="Otubain_C65"/>
    <property type="match status" value="1"/>
</dbReference>